<name>A0AC34F851_9BILA</name>
<evidence type="ECO:0000313" key="2">
    <source>
        <dbReference type="WBParaSite" id="ES5_v2.g13348.t1"/>
    </source>
</evidence>
<evidence type="ECO:0000313" key="1">
    <source>
        <dbReference type="Proteomes" id="UP000887579"/>
    </source>
</evidence>
<reference evidence="2" key="1">
    <citation type="submission" date="2022-11" db="UniProtKB">
        <authorList>
            <consortium name="WormBaseParasite"/>
        </authorList>
    </citation>
    <scope>IDENTIFICATION</scope>
</reference>
<accession>A0AC34F851</accession>
<protein>
    <submittedName>
        <fullName evidence="2">Uncharacterized protein</fullName>
    </submittedName>
</protein>
<organism evidence="1 2">
    <name type="scientific">Panagrolaimus sp. ES5</name>
    <dbReference type="NCBI Taxonomy" id="591445"/>
    <lineage>
        <taxon>Eukaryota</taxon>
        <taxon>Metazoa</taxon>
        <taxon>Ecdysozoa</taxon>
        <taxon>Nematoda</taxon>
        <taxon>Chromadorea</taxon>
        <taxon>Rhabditida</taxon>
        <taxon>Tylenchina</taxon>
        <taxon>Panagrolaimomorpha</taxon>
        <taxon>Panagrolaimoidea</taxon>
        <taxon>Panagrolaimidae</taxon>
        <taxon>Panagrolaimus</taxon>
    </lineage>
</organism>
<proteinExistence type="predicted"/>
<dbReference type="Proteomes" id="UP000887579">
    <property type="component" value="Unplaced"/>
</dbReference>
<sequence>MSETHVELSDIITPLKKIVRRPSSPSSKSKASSPTLNAEPQISASTSTLNDKGTEKVEEKQRHSILGLFTRKHQPPTSLENLPLKAPNKTKSDSATTPSGSLTFLQRLSFHTKQSPTTPHVSFPNPQADSNISRPNELLLPVKELDSTITDEATSETHTSNGDLVASPIPDEQWFEVPVTETNFRPSALKNSRFSSTHQEIVEAESVRDATIRELEEFLVEFRNGKLRTLKDEDLAAMRLMHTEQSAISTFQMQIHNQLMEYGNEIADTMDFDEQYLKLGAKLDHLHTLMENFGGLSNSKTPVFE</sequence>
<dbReference type="WBParaSite" id="ES5_v2.g13348.t1">
    <property type="protein sequence ID" value="ES5_v2.g13348.t1"/>
    <property type="gene ID" value="ES5_v2.g13348"/>
</dbReference>